<dbReference type="Proteomes" id="UP001250932">
    <property type="component" value="Unassembled WGS sequence"/>
</dbReference>
<dbReference type="EMBL" id="JAQOUE010000001">
    <property type="protein sequence ID" value="MDT7043161.1"/>
    <property type="molecule type" value="Genomic_DNA"/>
</dbReference>
<evidence type="ECO:0000313" key="5">
    <source>
        <dbReference type="EMBL" id="MDT7043161.1"/>
    </source>
</evidence>
<keyword evidence="6" id="KW-1185">Reference proteome</keyword>
<dbReference type="Gene3D" id="1.10.287.470">
    <property type="entry name" value="Helix hairpin bin"/>
    <property type="match status" value="1"/>
</dbReference>
<dbReference type="InterPro" id="IPR058627">
    <property type="entry name" value="MdtA-like_C"/>
</dbReference>
<accession>A0ABU3K9U8</accession>
<protein>
    <submittedName>
        <fullName evidence="5">Efflux RND transporter periplasmic adaptor subunit</fullName>
    </submittedName>
</protein>
<sequence length="423" mass="46335">MNQSPPPPNHTSKILRILLPILIVILAALGAQVLITHRPNVPKISPGDQATFVEVLPAHMQDERAVITAFGTVQAHQQVTVHPEVDGLVIQQSPDLVKGGIIPEDVALLQIDPRDYQFAVDEERAAVAKAEFDLKVEFGNQAVAQREWKLLNPAAGEISDLSKQLALRRPHLLEKQMALQAAKSRLAKARLDVQRTILTAPFNAMVLSESVEVGQLINTQSSVATLVGTDEFRAQVSVPIHHLDWISVPDADTRRGSRVRIIRDIGQGEPVVRYGRVAELLGDVTQNGRMAQVLVSIHDPLQLEKTKTDRRPLLLGEYVRVEIEGPILHNVIVLPRHIIREGSRVWVKNSNNQLEVRQVEILLSRKDSVVISQGVKEGEQIITSQLPAGIPGLLVKSAEAPSLPSPVSSQPESDTASSEAPSE</sequence>
<dbReference type="SUPFAM" id="SSF111369">
    <property type="entry name" value="HlyD-like secretion proteins"/>
    <property type="match status" value="1"/>
</dbReference>
<feature type="domain" description="Multidrug resistance protein MdtA-like C-terminal permuted SH3" evidence="4">
    <location>
        <begin position="342"/>
        <end position="386"/>
    </location>
</feature>
<feature type="transmembrane region" description="Helical" evidence="3">
    <location>
        <begin position="14"/>
        <end position="35"/>
    </location>
</feature>
<dbReference type="Gene3D" id="2.40.30.170">
    <property type="match status" value="1"/>
</dbReference>
<evidence type="ECO:0000256" key="3">
    <source>
        <dbReference type="SAM" id="Phobius"/>
    </source>
</evidence>
<dbReference type="NCBIfam" id="TIGR01730">
    <property type="entry name" value="RND_mfp"/>
    <property type="match status" value="1"/>
</dbReference>
<proteinExistence type="inferred from homology"/>
<keyword evidence="3" id="KW-0472">Membrane</keyword>
<feature type="compositionally biased region" description="Polar residues" evidence="2">
    <location>
        <begin position="405"/>
        <end position="423"/>
    </location>
</feature>
<name>A0ABU3K9U8_9BACT</name>
<dbReference type="Gene3D" id="2.40.50.100">
    <property type="match status" value="1"/>
</dbReference>
<organism evidence="5 6">
    <name type="scientific">Candidatus Nitronereus thalassa</name>
    <dbReference type="NCBI Taxonomy" id="3020898"/>
    <lineage>
        <taxon>Bacteria</taxon>
        <taxon>Pseudomonadati</taxon>
        <taxon>Nitrospirota</taxon>
        <taxon>Nitrospiria</taxon>
        <taxon>Nitrospirales</taxon>
        <taxon>Nitrospiraceae</taxon>
        <taxon>Candidatus Nitronereus</taxon>
    </lineage>
</organism>
<dbReference type="Pfam" id="PF25967">
    <property type="entry name" value="RND-MFP_C"/>
    <property type="match status" value="1"/>
</dbReference>
<comment type="caution">
    <text evidence="5">The sequence shown here is derived from an EMBL/GenBank/DDBJ whole genome shotgun (WGS) entry which is preliminary data.</text>
</comment>
<reference evidence="5 6" key="1">
    <citation type="journal article" date="2023" name="ISME J.">
        <title>Cultivation and genomic characterization of novel and ubiquitous marine nitrite-oxidizing bacteria from the Nitrospirales.</title>
        <authorList>
            <person name="Mueller A.J."/>
            <person name="Daebeler A."/>
            <person name="Herbold C.W."/>
            <person name="Kirkegaard R.H."/>
            <person name="Daims H."/>
        </authorList>
    </citation>
    <scope>NUCLEOTIDE SEQUENCE [LARGE SCALE GENOMIC DNA]</scope>
    <source>
        <strain evidence="5 6">EB</strain>
    </source>
</reference>
<comment type="similarity">
    <text evidence="1">Belongs to the membrane fusion protein (MFP) (TC 8.A.1) family.</text>
</comment>
<feature type="region of interest" description="Disordered" evidence="2">
    <location>
        <begin position="399"/>
        <end position="423"/>
    </location>
</feature>
<dbReference type="RefSeq" id="WP_313833665.1">
    <property type="nucleotide sequence ID" value="NZ_JAQOUE010000001.1"/>
</dbReference>
<evidence type="ECO:0000256" key="2">
    <source>
        <dbReference type="SAM" id="MobiDB-lite"/>
    </source>
</evidence>
<gene>
    <name evidence="5" type="ORF">PPG34_12445</name>
</gene>
<keyword evidence="3" id="KW-0812">Transmembrane</keyword>
<evidence type="ECO:0000256" key="1">
    <source>
        <dbReference type="ARBA" id="ARBA00009477"/>
    </source>
</evidence>
<dbReference type="Gene3D" id="2.40.420.20">
    <property type="match status" value="1"/>
</dbReference>
<dbReference type="InterPro" id="IPR006143">
    <property type="entry name" value="RND_pump_MFP"/>
</dbReference>
<evidence type="ECO:0000313" key="6">
    <source>
        <dbReference type="Proteomes" id="UP001250932"/>
    </source>
</evidence>
<keyword evidence="3" id="KW-1133">Transmembrane helix</keyword>
<dbReference type="PANTHER" id="PTHR30469">
    <property type="entry name" value="MULTIDRUG RESISTANCE PROTEIN MDTA"/>
    <property type="match status" value="1"/>
</dbReference>
<evidence type="ECO:0000259" key="4">
    <source>
        <dbReference type="Pfam" id="PF25967"/>
    </source>
</evidence>
<dbReference type="PANTHER" id="PTHR30469:SF12">
    <property type="entry name" value="MULTIDRUG RESISTANCE PROTEIN MDTA"/>
    <property type="match status" value="1"/>
</dbReference>